<dbReference type="PANTHER" id="PTHR10972">
    <property type="entry name" value="OXYSTEROL-BINDING PROTEIN-RELATED"/>
    <property type="match status" value="1"/>
</dbReference>
<gene>
    <name evidence="2" type="ORF">BJ554DRAFT_7069</name>
</gene>
<dbReference type="Gene3D" id="2.40.160.120">
    <property type="match status" value="1"/>
</dbReference>
<evidence type="ECO:0000313" key="2">
    <source>
        <dbReference type="EMBL" id="KAG5460835.1"/>
    </source>
</evidence>
<dbReference type="Gene3D" id="3.30.70.3490">
    <property type="match status" value="1"/>
</dbReference>
<dbReference type="EMBL" id="JAEFCI010004634">
    <property type="protein sequence ID" value="KAG5460835.1"/>
    <property type="molecule type" value="Genomic_DNA"/>
</dbReference>
<protein>
    <recommendedName>
        <fullName evidence="4">Oxysterol-binding protein</fullName>
    </recommendedName>
</protein>
<dbReference type="AlphaFoldDB" id="A0A8H8DJQ6"/>
<dbReference type="SUPFAM" id="SSF144000">
    <property type="entry name" value="Oxysterol-binding protein-like"/>
    <property type="match status" value="1"/>
</dbReference>
<evidence type="ECO:0000256" key="1">
    <source>
        <dbReference type="ARBA" id="ARBA00008842"/>
    </source>
</evidence>
<organism evidence="2 3">
    <name type="scientific">Olpidium bornovanus</name>
    <dbReference type="NCBI Taxonomy" id="278681"/>
    <lineage>
        <taxon>Eukaryota</taxon>
        <taxon>Fungi</taxon>
        <taxon>Fungi incertae sedis</taxon>
        <taxon>Olpidiomycota</taxon>
        <taxon>Olpidiomycotina</taxon>
        <taxon>Olpidiomycetes</taxon>
        <taxon>Olpidiales</taxon>
        <taxon>Olpidiaceae</taxon>
        <taxon>Olpidium</taxon>
    </lineage>
</organism>
<dbReference type="InterPro" id="IPR037239">
    <property type="entry name" value="OSBP_sf"/>
</dbReference>
<proteinExistence type="inferred from homology"/>
<reference evidence="2 3" key="1">
    <citation type="journal article" name="Sci. Rep.">
        <title>Genome-scale phylogenetic analyses confirm Olpidium as the closest living zoosporic fungus to the non-flagellated, terrestrial fungi.</title>
        <authorList>
            <person name="Chang Y."/>
            <person name="Rochon D."/>
            <person name="Sekimoto S."/>
            <person name="Wang Y."/>
            <person name="Chovatia M."/>
            <person name="Sandor L."/>
            <person name="Salamov A."/>
            <person name="Grigoriev I.V."/>
            <person name="Stajich J.E."/>
            <person name="Spatafora J.W."/>
        </authorList>
    </citation>
    <scope>NUCLEOTIDE SEQUENCE [LARGE SCALE GENOMIC DNA]</scope>
    <source>
        <strain evidence="2">S191</strain>
    </source>
</reference>
<evidence type="ECO:0008006" key="4">
    <source>
        <dbReference type="Google" id="ProtNLM"/>
    </source>
</evidence>
<dbReference type="GO" id="GO:0005829">
    <property type="term" value="C:cytosol"/>
    <property type="evidence" value="ECO:0007669"/>
    <property type="project" value="TreeGrafter"/>
</dbReference>
<dbReference type="PANTHER" id="PTHR10972:SF102">
    <property type="entry name" value="OXYSTEROL-BINDING PROTEIN"/>
    <property type="match status" value="1"/>
</dbReference>
<dbReference type="GO" id="GO:0032541">
    <property type="term" value="C:cortical endoplasmic reticulum"/>
    <property type="evidence" value="ECO:0007669"/>
    <property type="project" value="TreeGrafter"/>
</dbReference>
<evidence type="ECO:0000313" key="3">
    <source>
        <dbReference type="Proteomes" id="UP000673691"/>
    </source>
</evidence>
<dbReference type="GO" id="GO:0032934">
    <property type="term" value="F:sterol binding"/>
    <property type="evidence" value="ECO:0007669"/>
    <property type="project" value="TreeGrafter"/>
</dbReference>
<name>A0A8H8DJQ6_9FUNG</name>
<dbReference type="InterPro" id="IPR000648">
    <property type="entry name" value="Oxysterol-bd"/>
</dbReference>
<accession>A0A8H8DJQ6</accession>
<sequence>MELGDPVTLSCEKTDLVAEIDFKTKGFFSGSYNHIGGKVKRISTGEILSELSGKWTDVMYIKRGGQQEVFFDAHDTPICAKIVAREDQQHWNESRKLWSKVTAAIVSRNLELATEEKSKIEDAQRHVAKEREAEGIDWKSKYFVPVGNEYLPSIARRDEYGDVFLVVLFGVSHMWDSAYLISLRSLSSHIYTTATKKEK</sequence>
<keyword evidence="3" id="KW-1185">Reference proteome</keyword>
<comment type="similarity">
    <text evidence="1">Belongs to the OSBP family.</text>
</comment>
<dbReference type="Pfam" id="PF01237">
    <property type="entry name" value="Oxysterol_BP"/>
    <property type="match status" value="2"/>
</dbReference>
<dbReference type="GO" id="GO:0016020">
    <property type="term" value="C:membrane"/>
    <property type="evidence" value="ECO:0007669"/>
    <property type="project" value="TreeGrafter"/>
</dbReference>
<dbReference type="OrthoDB" id="14833at2759"/>
<dbReference type="Proteomes" id="UP000673691">
    <property type="component" value="Unassembled WGS sequence"/>
</dbReference>
<feature type="non-terminal residue" evidence="2">
    <location>
        <position position="1"/>
    </location>
</feature>
<comment type="caution">
    <text evidence="2">The sequence shown here is derived from an EMBL/GenBank/DDBJ whole genome shotgun (WGS) entry which is preliminary data.</text>
</comment>